<feature type="domain" description="Trimeric autotransporter adhesin YadA-like head" evidence="1">
    <location>
        <begin position="697"/>
        <end position="719"/>
    </location>
</feature>
<dbReference type="GO" id="GO:0019867">
    <property type="term" value="C:outer membrane"/>
    <property type="evidence" value="ECO:0007669"/>
    <property type="project" value="InterPro"/>
</dbReference>
<feature type="domain" description="Trimeric autotransporter adhesin YadA-like head" evidence="1">
    <location>
        <begin position="538"/>
        <end position="562"/>
    </location>
</feature>
<feature type="domain" description="Trimeric autotransporter adhesin YadA-like head" evidence="1">
    <location>
        <begin position="314"/>
        <end position="340"/>
    </location>
</feature>
<dbReference type="Gene3D" id="2.60.40.4050">
    <property type="match status" value="1"/>
</dbReference>
<feature type="domain" description="Trimeric autotransporter adhesin YadA-like head" evidence="1">
    <location>
        <begin position="387"/>
        <end position="408"/>
    </location>
</feature>
<feature type="domain" description="Trimeric autotransporter adhesin YadA-like head" evidence="1">
    <location>
        <begin position="508"/>
        <end position="532"/>
    </location>
</feature>
<feature type="domain" description="Trimeric autotransporter adhesin YadA-like head" evidence="1">
    <location>
        <begin position="893"/>
        <end position="918"/>
    </location>
</feature>
<dbReference type="Pfam" id="PF05658">
    <property type="entry name" value="YadA_head"/>
    <property type="match status" value="15"/>
</dbReference>
<dbReference type="CDD" id="cd12820">
    <property type="entry name" value="LbR_YadA-like"/>
    <property type="match status" value="1"/>
</dbReference>
<evidence type="ECO:0000259" key="1">
    <source>
        <dbReference type="Pfam" id="PF05658"/>
    </source>
</evidence>
<evidence type="ECO:0000313" key="5">
    <source>
        <dbReference type="Proteomes" id="UP000004105"/>
    </source>
</evidence>
<dbReference type="InterPro" id="IPR008635">
    <property type="entry name" value="Coiled_stalk_dom"/>
</dbReference>
<dbReference type="InterPro" id="IPR008640">
    <property type="entry name" value="Adhesin_Head_dom"/>
</dbReference>
<accession>F2BA66</accession>
<dbReference type="SUPFAM" id="SSF101967">
    <property type="entry name" value="Adhesin YadA, collagen-binding domain"/>
    <property type="match status" value="6"/>
</dbReference>
<evidence type="ECO:0000259" key="3">
    <source>
        <dbReference type="Pfam" id="PF13018"/>
    </source>
</evidence>
<feature type="domain" description="Trimeric autotransporter adhesin YadA-like head" evidence="1">
    <location>
        <begin position="273"/>
        <end position="295"/>
    </location>
</feature>
<feature type="domain" description="Trimeric autotransporter adhesin YadA-like head" evidence="1">
    <location>
        <begin position="868"/>
        <end position="889"/>
    </location>
</feature>
<dbReference type="Proteomes" id="UP000004105">
    <property type="component" value="Unassembled WGS sequence"/>
</dbReference>
<dbReference type="Gene3D" id="3.90.1780.10">
    <property type="entry name" value="Trimeric adhesin"/>
    <property type="match status" value="2"/>
</dbReference>
<feature type="domain" description="Trimeric autotransporter adhesin YadA-like head" evidence="1">
    <location>
        <begin position="452"/>
        <end position="478"/>
    </location>
</feature>
<name>F2BA66_9NEIS</name>
<feature type="domain" description="Trimeric autotransporter adhesin YadA-like head" evidence="1">
    <location>
        <begin position="424"/>
        <end position="448"/>
    </location>
</feature>
<organism evidence="4 5">
    <name type="scientific">Neisseria bacilliformis ATCC BAA-1200</name>
    <dbReference type="NCBI Taxonomy" id="888742"/>
    <lineage>
        <taxon>Bacteria</taxon>
        <taxon>Pseudomonadati</taxon>
        <taxon>Pseudomonadota</taxon>
        <taxon>Betaproteobacteria</taxon>
        <taxon>Neisseriales</taxon>
        <taxon>Neisseriaceae</taxon>
        <taxon>Neisseria</taxon>
    </lineage>
</organism>
<feature type="domain" description="Trimeric autotransporter adhesin YadA-like stalk" evidence="2">
    <location>
        <begin position="1020"/>
        <end position="1051"/>
    </location>
</feature>
<dbReference type="EMBL" id="AFAY01000011">
    <property type="protein sequence ID" value="EGF11708.1"/>
    <property type="molecule type" value="Genomic_DNA"/>
</dbReference>
<feature type="domain" description="Trimeric autotransporter adhesin YadA-like head" evidence="1">
    <location>
        <begin position="921"/>
        <end position="946"/>
    </location>
</feature>
<feature type="domain" description="Trimeric autotransporter adhesin YadA-like head" evidence="1">
    <location>
        <begin position="115"/>
        <end position="140"/>
    </location>
</feature>
<gene>
    <name evidence="4" type="ORF">HMPREF9123_0620</name>
</gene>
<proteinExistence type="predicted"/>
<dbReference type="InterPro" id="IPR011049">
    <property type="entry name" value="Serralysin-like_metalloprot_C"/>
</dbReference>
<evidence type="ECO:0000259" key="2">
    <source>
        <dbReference type="Pfam" id="PF05662"/>
    </source>
</evidence>
<feature type="domain" description="Trimeric autotransporter adhesin YadA-like head" evidence="1">
    <location>
        <begin position="342"/>
        <end position="368"/>
    </location>
</feature>
<dbReference type="RefSeq" id="WP_007341632.1">
    <property type="nucleotide sequence ID" value="NZ_GL878494.1"/>
</dbReference>
<evidence type="ECO:0000313" key="4">
    <source>
        <dbReference type="EMBL" id="EGF11708.1"/>
    </source>
</evidence>
<keyword evidence="5" id="KW-1185">Reference proteome</keyword>
<feature type="domain" description="Trimeric autotransporter adhesin YadA-like stalk" evidence="2">
    <location>
        <begin position="764"/>
        <end position="804"/>
    </location>
</feature>
<dbReference type="Pfam" id="PF05662">
    <property type="entry name" value="YadA_stalk"/>
    <property type="match status" value="2"/>
</dbReference>
<reference evidence="4 5" key="1">
    <citation type="submission" date="2011-02" db="EMBL/GenBank/DDBJ databases">
        <authorList>
            <person name="Muzny D."/>
            <person name="Qin X."/>
            <person name="Deng J."/>
            <person name="Jiang H."/>
            <person name="Liu Y."/>
            <person name="Qu J."/>
            <person name="Song X.-Z."/>
            <person name="Zhang L."/>
            <person name="Thornton R."/>
            <person name="Coyle M."/>
            <person name="Francisco L."/>
            <person name="Jackson L."/>
            <person name="Javaid M."/>
            <person name="Korchina V."/>
            <person name="Kovar C."/>
            <person name="Mata R."/>
            <person name="Mathew T."/>
            <person name="Ngo R."/>
            <person name="Nguyen L."/>
            <person name="Nguyen N."/>
            <person name="Okwuonu G."/>
            <person name="Ongeri F."/>
            <person name="Pham C."/>
            <person name="Simmons D."/>
            <person name="Wilczek-Boney K."/>
            <person name="Hale W."/>
            <person name="Jakkamsetti A."/>
            <person name="Pham P."/>
            <person name="Ruth R."/>
            <person name="San Lucas F."/>
            <person name="Warren J."/>
            <person name="Zhang J."/>
            <person name="Zhao Z."/>
            <person name="Zhou C."/>
            <person name="Zhu D."/>
            <person name="Lee S."/>
            <person name="Bess C."/>
            <person name="Blankenburg K."/>
            <person name="Forbes L."/>
            <person name="Fu Q."/>
            <person name="Gubbala S."/>
            <person name="Hirani K."/>
            <person name="Jayaseelan J.C."/>
            <person name="Lara F."/>
            <person name="Munidasa M."/>
            <person name="Palculict T."/>
            <person name="Patil S."/>
            <person name="Pu L.-L."/>
            <person name="Saada N."/>
            <person name="Tang L."/>
            <person name="Weissenberger G."/>
            <person name="Zhu Y."/>
            <person name="Hemphill L."/>
            <person name="Shang Y."/>
            <person name="Youmans B."/>
            <person name="Ayvaz T."/>
            <person name="Ross M."/>
            <person name="Santibanez J."/>
            <person name="Aqrawi P."/>
            <person name="Gross S."/>
            <person name="Joshi V."/>
            <person name="Fowler G."/>
            <person name="Nazareth L."/>
            <person name="Reid J."/>
            <person name="Worley K."/>
            <person name="Petrosino J."/>
            <person name="Highlander S."/>
            <person name="Gibbs R."/>
        </authorList>
    </citation>
    <scope>NUCLEOTIDE SEQUENCE [LARGE SCALE GENOMIC DNA]</scope>
    <source>
        <strain evidence="4 5">ATCC BAA-1200</strain>
    </source>
</reference>
<sequence length="1428" mass="139483">MSRKKFSNGGGQEKCDGTKFAAKFGCDAAAAAVAKHGRCRRQKSFNKKEVKMNKIYRTVYNETTNTWTAVAEIAKAKGKSKSSKTAIASVAVAGALLSSAAVQAEGLKWGNGATAEGDESIAMGVNSTAKSKYTITLGARAKNETNGEAAVIIGNDAKAIADVNASTAANTMGQQVAIGEASVANSQSVALGAQTYATGQASIAIGGDDLGNNDSKTSAGKYTGADAWRNYAGQPITVEGVTTKDASDPAIGFTSTTASGRGSIALGHMGQSTGKASVAIGADSHAEADGAIAAGMVSQATGAAAVAVGVGAQAKKDHATAIGLKAVASETNSFAAGTNAQASKTGATAVGVDSNALAEHSIAIGSNAKVSQTAPTTTQNTKGVSDASIAIGQTSYAEGLAAVAVGAKTKAIEHAVAIGTETKAEGLSAVAIGSNSQATTTNSVAVGTTSKASGANATALGQATQALGQSSVAVGDGAVSTAAGWGTAVGNSSEARYGASAYGHLAKATGEKSVAIGDSANGAGNNAVAVGNTAAGQGENAVAIGNTAAASASNGIAVGNNAKAKAVAAVAIGASAGLTSDETTKNTNTRAVMIGVSAGHSARDINDSVLIGWEAGKDLGKANQSSSNNIGLGARALSGANGSTNVALATQAGLGATGNNNFFGQVNAGSYVTGDNNVAIGKNALKGTDAAKLTVSDAVALGTDATANKDKAVALGAGASTATEAKQISTATVGSTTYGGFVGKVNATGYQVSVGAKDAERQLKHVAPGEISSTSTDAINGSQLYSVASGLQTQIANISSSGGNVHFYHVNGASTDNNYNNDGATGAKAMAAGINAKAKGASSIAIGNATVEKESTANGAGTAKTESEGAIAIGDTSYAAGTHAIAMGQARAEQKDSIAVGSNARSTAEYTVAIGQNAVSSKQNAISIGSSSNTAADNSIAIGSNSSTSSNGSVALGHGSQATRDAINATAVKATSTAAVAQNQVYALDAASNTDKNNIAATVKGASGAVSVGTQQDTRQIINVAAGTEDSDAVNVAQLKSVANLVKNTTPTKVAPATGSKITVNNKGTATAPDYELDLSADAKTSLNKADTAMQNFKVATVPSKGGTQTAGENVGNGETLTFEAGDNVSISQTGKKITINATGSGASKVEAATNSPITVGGTGTATDPYKVGVSTVALTHTARGVVNTPAATDAGKLVTAGEIAKAINNSGFIATSGKSGTGQVSGTSEELVNPGDIVKFTAGNGIKIEQNKGEFTISNIAGGASGTPSVVEAATNNPITVGGTGTAADPYKVGVSTVALTNSATGTVNAPNATDSGKLVTAGEVAKAINGSGFTLKTSAVSGEGEKDAASTTDEIVNPGDAVEMIAGKNLKVKQSADGKVTYSTKDAVQFNTVTVGGVSIDQNNGINAGSKKITNVAAGSVSATSR</sequence>
<feature type="domain" description="Trimeric autotransporter adhesin YadA-like head" evidence="1">
    <location>
        <begin position="187"/>
        <end position="207"/>
    </location>
</feature>
<dbReference type="Pfam" id="PF13018">
    <property type="entry name" value="ESPR"/>
    <property type="match status" value="1"/>
</dbReference>
<feature type="domain" description="Trimeric autotransporter adhesin YadA-like head" evidence="1">
    <location>
        <begin position="824"/>
        <end position="848"/>
    </location>
</feature>
<comment type="caution">
    <text evidence="4">The sequence shown here is derived from an EMBL/GenBank/DDBJ whole genome shotgun (WGS) entry which is preliminary data.</text>
</comment>
<feature type="non-terminal residue" evidence="4">
    <location>
        <position position="1428"/>
    </location>
</feature>
<dbReference type="Gene3D" id="2.150.10.10">
    <property type="entry name" value="Serralysin-like metalloprotease, C-terminal"/>
    <property type="match status" value="5"/>
</dbReference>
<dbReference type="InterPro" id="IPR024973">
    <property type="entry name" value="ESPR"/>
</dbReference>
<dbReference type="HOGENOM" id="CLU_255915_0_0_4"/>
<protein>
    <submittedName>
        <fullName evidence="4">Hep_Hag superfamily protein</fullName>
    </submittedName>
</protein>
<dbReference type="InterPro" id="IPR037174">
    <property type="entry name" value="Trimeric_adhesin"/>
</dbReference>
<feature type="domain" description="ESPR" evidence="3">
    <location>
        <begin position="52"/>
        <end position="100"/>
    </location>
</feature>